<dbReference type="Gene3D" id="3.40.640.10">
    <property type="entry name" value="Type I PLP-dependent aspartate aminotransferase-like (Major domain)"/>
    <property type="match status" value="1"/>
</dbReference>
<dbReference type="SUPFAM" id="SSF53383">
    <property type="entry name" value="PLP-dependent transferases"/>
    <property type="match status" value="1"/>
</dbReference>
<dbReference type="Gene3D" id="1.10.260.50">
    <property type="match status" value="1"/>
</dbReference>
<keyword evidence="5" id="KW-0408">Iron</keyword>
<dbReference type="PIRSF" id="PIRSF005572">
    <property type="entry name" value="NifS"/>
    <property type="match status" value="1"/>
</dbReference>
<dbReference type="InterPro" id="IPR000192">
    <property type="entry name" value="Aminotrans_V_dom"/>
</dbReference>
<comment type="caution">
    <text evidence="9">The sequence shown here is derived from an EMBL/GenBank/DDBJ whole genome shotgun (WGS) entry which is preliminary data.</text>
</comment>
<dbReference type="PANTHER" id="PTHR11601">
    <property type="entry name" value="CYSTEINE DESULFURYLASE FAMILY MEMBER"/>
    <property type="match status" value="1"/>
</dbReference>
<organism evidence="9 10">
    <name type="scientific">Heyndrickxia oleronia</name>
    <dbReference type="NCBI Taxonomy" id="38875"/>
    <lineage>
        <taxon>Bacteria</taxon>
        <taxon>Bacillati</taxon>
        <taxon>Bacillota</taxon>
        <taxon>Bacilli</taxon>
        <taxon>Bacillales</taxon>
        <taxon>Bacillaceae</taxon>
        <taxon>Heyndrickxia</taxon>
    </lineage>
</organism>
<dbReference type="EMBL" id="MTLA01000317">
    <property type="protein sequence ID" value="OOP66425.1"/>
    <property type="molecule type" value="Genomic_DNA"/>
</dbReference>
<evidence type="ECO:0000313" key="9">
    <source>
        <dbReference type="EMBL" id="OOP66425.1"/>
    </source>
</evidence>
<keyword evidence="4" id="KW-0663">Pyridoxal phosphate</keyword>
<dbReference type="InterPro" id="IPR016454">
    <property type="entry name" value="Cysteine_dSase"/>
</dbReference>
<dbReference type="GO" id="GO:0031071">
    <property type="term" value="F:cysteine desulfurase activity"/>
    <property type="evidence" value="ECO:0007669"/>
    <property type="project" value="UniProtKB-ARBA"/>
</dbReference>
<reference evidence="8" key="2">
    <citation type="submission" date="2023-03" db="EMBL/GenBank/DDBJ databases">
        <title>Bacterial isolates from washroom surfaces on a university campus.</title>
        <authorList>
            <person name="Holman D.B."/>
            <person name="Gzyl K.E."/>
            <person name="Taheri A.E."/>
        </authorList>
    </citation>
    <scope>NUCLEOTIDE SEQUENCE</scope>
    <source>
        <strain evidence="8">RD03</strain>
    </source>
</reference>
<dbReference type="PANTHER" id="PTHR11601:SF50">
    <property type="entry name" value="CYSTEINE DESULFURASE ISCS 2-RELATED"/>
    <property type="match status" value="1"/>
</dbReference>
<comment type="cofactor">
    <cofactor evidence="1">
        <name>pyridoxal 5'-phosphate</name>
        <dbReference type="ChEBI" id="CHEBI:597326"/>
    </cofactor>
</comment>
<dbReference type="Pfam" id="PF00266">
    <property type="entry name" value="Aminotran_5"/>
    <property type="match status" value="1"/>
</dbReference>
<dbReference type="Proteomes" id="UP001159179">
    <property type="component" value="Unassembled WGS sequence"/>
</dbReference>
<reference evidence="9 10" key="1">
    <citation type="submission" date="2017-01" db="EMBL/GenBank/DDBJ databases">
        <title>Draft genome sequence of Bacillus oleronius.</title>
        <authorList>
            <person name="Allam M."/>
        </authorList>
    </citation>
    <scope>NUCLEOTIDE SEQUENCE [LARGE SCALE GENOMIC DNA]</scope>
    <source>
        <strain evidence="9 10">DSM 9356</strain>
    </source>
</reference>
<dbReference type="Gene3D" id="3.90.1150.10">
    <property type="entry name" value="Aspartate Aminotransferase, domain 1"/>
    <property type="match status" value="1"/>
</dbReference>
<evidence type="ECO:0000256" key="4">
    <source>
        <dbReference type="ARBA" id="ARBA00022898"/>
    </source>
</evidence>
<sequence length="383" mass="42348">MIYFDNSATTKPYNEVIEAFAKVSQEYYANPSSLHNFGGKVETLVHQARKQIASLLQVKDNEIYFTSGGTEGNNLAIKGTALQYRSRGNHIITTTVEHPSVYEACEQLRSLGFDITYLPVNQKGQVELDDLKSAIKDETILVSIMHVNNEMGTIQPIEEIGQLLNEYSKILFHVDHVQGIGKVPLNLKQAHVDFCTISAHKFHGLKGSGILYIRNGVRISPLFSGGNQENKVRSGTENVGGIVTMAKALRLTEANRKQKLEEMISIRDFLISSLTKLPTIKVHTVPSVSAPHIINFSAIGLRGEVVVHALEAEKIYVSTTSACSSKQKSISRTLQAIGVTEDIAEGAVRISLSYENTMDEAKIFMSKLESIINKLNEVMRDTQ</sequence>
<dbReference type="RefSeq" id="WP_071976958.1">
    <property type="nucleotide sequence ID" value="NZ_CP065424.1"/>
</dbReference>
<dbReference type="Proteomes" id="UP000189761">
    <property type="component" value="Unassembled WGS sequence"/>
</dbReference>
<name>A0A8E2I8W7_9BACI</name>
<accession>A0A8E2I8W7</accession>
<dbReference type="EMBL" id="JAROYP010000002">
    <property type="protein sequence ID" value="MDH5160472.1"/>
    <property type="molecule type" value="Genomic_DNA"/>
</dbReference>
<evidence type="ECO:0000256" key="5">
    <source>
        <dbReference type="ARBA" id="ARBA00023004"/>
    </source>
</evidence>
<dbReference type="AlphaFoldDB" id="A0A8E2I8W7"/>
<keyword evidence="6" id="KW-0411">Iron-sulfur</keyword>
<dbReference type="GO" id="GO:0046872">
    <property type="term" value="F:metal ion binding"/>
    <property type="evidence" value="ECO:0007669"/>
    <property type="project" value="UniProtKB-KW"/>
</dbReference>
<dbReference type="InterPro" id="IPR015424">
    <property type="entry name" value="PyrdxlP-dep_Trfase"/>
</dbReference>
<evidence type="ECO:0000313" key="10">
    <source>
        <dbReference type="Proteomes" id="UP000189761"/>
    </source>
</evidence>
<comment type="similarity">
    <text evidence="2">Belongs to the class-V pyridoxal-phosphate-dependent aminotransferase family. NifS/IscS subfamily.</text>
</comment>
<protein>
    <submittedName>
        <fullName evidence="9">Cysteine desulfurase NifS</fullName>
    </submittedName>
    <submittedName>
        <fullName evidence="8">Cysteine desulfurase family protein</fullName>
    </submittedName>
</protein>
<dbReference type="InterPro" id="IPR015422">
    <property type="entry name" value="PyrdxlP-dep_Trfase_small"/>
</dbReference>
<feature type="domain" description="Aminotransferase class V" evidence="7">
    <location>
        <begin position="2"/>
        <end position="362"/>
    </location>
</feature>
<evidence type="ECO:0000256" key="6">
    <source>
        <dbReference type="ARBA" id="ARBA00023014"/>
    </source>
</evidence>
<evidence type="ECO:0000256" key="3">
    <source>
        <dbReference type="ARBA" id="ARBA00022723"/>
    </source>
</evidence>
<dbReference type="GO" id="GO:0051536">
    <property type="term" value="F:iron-sulfur cluster binding"/>
    <property type="evidence" value="ECO:0007669"/>
    <property type="project" value="UniProtKB-KW"/>
</dbReference>
<dbReference type="InterPro" id="IPR015421">
    <property type="entry name" value="PyrdxlP-dep_Trfase_major"/>
</dbReference>
<dbReference type="FunFam" id="3.40.640.10:FF:000084">
    <property type="entry name" value="IscS-like cysteine desulfurase"/>
    <property type="match status" value="1"/>
</dbReference>
<keyword evidence="10" id="KW-1185">Reference proteome</keyword>
<evidence type="ECO:0000313" key="8">
    <source>
        <dbReference type="EMBL" id="MDH5160472.1"/>
    </source>
</evidence>
<dbReference type="NCBIfam" id="NF002806">
    <property type="entry name" value="PRK02948.1"/>
    <property type="match status" value="1"/>
</dbReference>
<gene>
    <name evidence="9" type="ORF">BWZ43_21075</name>
    <name evidence="8" type="ORF">P5X88_05945</name>
</gene>
<keyword evidence="3" id="KW-0479">Metal-binding</keyword>
<evidence type="ECO:0000256" key="2">
    <source>
        <dbReference type="ARBA" id="ARBA00006490"/>
    </source>
</evidence>
<evidence type="ECO:0000256" key="1">
    <source>
        <dbReference type="ARBA" id="ARBA00001933"/>
    </source>
</evidence>
<proteinExistence type="inferred from homology"/>
<evidence type="ECO:0000259" key="7">
    <source>
        <dbReference type="Pfam" id="PF00266"/>
    </source>
</evidence>